<dbReference type="GO" id="GO:0016740">
    <property type="term" value="F:transferase activity"/>
    <property type="evidence" value="ECO:0007669"/>
    <property type="project" value="UniProtKB-KW"/>
</dbReference>
<dbReference type="Pfam" id="PF10127">
    <property type="entry name" value="RlaP"/>
    <property type="match status" value="1"/>
</dbReference>
<keyword evidence="1" id="KW-0808">Transferase</keyword>
<dbReference type="PANTHER" id="PTHR34817">
    <property type="entry name" value="NUCLEOTIDYLTRANSFERASE"/>
    <property type="match status" value="1"/>
</dbReference>
<dbReference type="PANTHER" id="PTHR34817:SF1">
    <property type="entry name" value="NUCLEOTIDYLTRANSFERASE"/>
    <property type="match status" value="1"/>
</dbReference>
<proteinExistence type="predicted"/>
<dbReference type="InterPro" id="IPR018775">
    <property type="entry name" value="RlaP"/>
</dbReference>
<keyword evidence="2" id="KW-1185">Reference proteome</keyword>
<reference evidence="2" key="1">
    <citation type="submission" date="2016-10" db="EMBL/GenBank/DDBJ databases">
        <authorList>
            <person name="Varghese N."/>
            <person name="Submissions S."/>
        </authorList>
    </citation>
    <scope>NUCLEOTIDE SEQUENCE [LARGE SCALE GENOMIC DNA]</scope>
    <source>
        <strain evidence="2">DSM 19110</strain>
    </source>
</reference>
<protein>
    <submittedName>
        <fullName evidence="1">Predicted nucleotidyltransferase</fullName>
    </submittedName>
</protein>
<gene>
    <name evidence="1" type="ORF">SAMN05421820_10930</name>
</gene>
<name>A0A1H0DKA5_9SPHI</name>
<sequence>MTIQEIKDKGLLLFECVSGSRSYGLDTVTSDTDLKGVYYLPKSEFYGLTYTPQISNESNDEVYYELGRYVELLIKNNPNMLEMLASPEEMVLYKHPVMDNLNTSMFLSKLCKDTFAGYAITQIRKAKGLKKKIVNPLPKERATVLDFCFILEGYQALALRDWLKAKGYRQEQCGLINIPHSRGLFALFYDQKGKLGYKGIATNVLANELSLSSVPKGEKEVAYLQFNQDSYSSYCKEYREYWDWVDKRNEERYLNNLEHGKDYDAKNMMHTIRLLQVAEELLRTAELRIKRPNRAELLSIKSGHYAYDDLQKMAEELIVQIDLAYKKSDLPESPDEEALERVLIAMRTELYH</sequence>
<accession>A0A1H0DKA5</accession>
<dbReference type="OrthoDB" id="243791at2"/>
<dbReference type="EMBL" id="FNGY01000009">
    <property type="protein sequence ID" value="SDN70600.1"/>
    <property type="molecule type" value="Genomic_DNA"/>
</dbReference>
<dbReference type="Proteomes" id="UP000183200">
    <property type="component" value="Unassembled WGS sequence"/>
</dbReference>
<evidence type="ECO:0000313" key="1">
    <source>
        <dbReference type="EMBL" id="SDN70600.1"/>
    </source>
</evidence>
<evidence type="ECO:0000313" key="2">
    <source>
        <dbReference type="Proteomes" id="UP000183200"/>
    </source>
</evidence>
<dbReference type="RefSeq" id="WP_074611282.1">
    <property type="nucleotide sequence ID" value="NZ_FNGY01000009.1"/>
</dbReference>
<organism evidence="1 2">
    <name type="scientific">Pedobacter steynii</name>
    <dbReference type="NCBI Taxonomy" id="430522"/>
    <lineage>
        <taxon>Bacteria</taxon>
        <taxon>Pseudomonadati</taxon>
        <taxon>Bacteroidota</taxon>
        <taxon>Sphingobacteriia</taxon>
        <taxon>Sphingobacteriales</taxon>
        <taxon>Sphingobacteriaceae</taxon>
        <taxon>Pedobacter</taxon>
    </lineage>
</organism>
<dbReference type="AlphaFoldDB" id="A0A1H0DKA5"/>